<evidence type="ECO:0000313" key="2">
    <source>
        <dbReference type="Proteomes" id="UP001500897"/>
    </source>
</evidence>
<comment type="caution">
    <text evidence="1">The sequence shown here is derived from an EMBL/GenBank/DDBJ whole genome shotgun (WGS) entry which is preliminary data.</text>
</comment>
<dbReference type="Proteomes" id="UP001500897">
    <property type="component" value="Unassembled WGS sequence"/>
</dbReference>
<accession>A0ABN2WJR3</accession>
<protein>
    <submittedName>
        <fullName evidence="1">Uncharacterized protein</fullName>
    </submittedName>
</protein>
<keyword evidence="2" id="KW-1185">Reference proteome</keyword>
<reference evidence="1 2" key="1">
    <citation type="journal article" date="2019" name="Int. J. Syst. Evol. Microbiol.">
        <title>The Global Catalogue of Microorganisms (GCM) 10K type strain sequencing project: providing services to taxonomists for standard genome sequencing and annotation.</title>
        <authorList>
            <consortium name="The Broad Institute Genomics Platform"/>
            <consortium name="The Broad Institute Genome Sequencing Center for Infectious Disease"/>
            <person name="Wu L."/>
            <person name="Ma J."/>
        </authorList>
    </citation>
    <scope>NUCLEOTIDE SEQUENCE [LARGE SCALE GENOMIC DNA]</scope>
    <source>
        <strain evidence="1 2">JCM 14559</strain>
    </source>
</reference>
<name>A0ABN2WJR3_9ACTN</name>
<dbReference type="EMBL" id="BAAANS010000011">
    <property type="protein sequence ID" value="GAA2094038.1"/>
    <property type="molecule type" value="Genomic_DNA"/>
</dbReference>
<gene>
    <name evidence="1" type="ORF">GCM10009759_21210</name>
</gene>
<evidence type="ECO:0000313" key="1">
    <source>
        <dbReference type="EMBL" id="GAA2094038.1"/>
    </source>
</evidence>
<organism evidence="1 2">
    <name type="scientific">Kitasatospora saccharophila</name>
    <dbReference type="NCBI Taxonomy" id="407973"/>
    <lineage>
        <taxon>Bacteria</taxon>
        <taxon>Bacillati</taxon>
        <taxon>Actinomycetota</taxon>
        <taxon>Actinomycetes</taxon>
        <taxon>Kitasatosporales</taxon>
        <taxon>Streptomycetaceae</taxon>
        <taxon>Kitasatospora</taxon>
    </lineage>
</organism>
<sequence>MELPERLAALRALAADGSTFPPSQLAFLADEMDLPLADLYAAAGREVPAELLPPERDDRTLRDFAYAVSHCDHGQLAAIEAYVRALPPVPDARRQANPPPFVPWFDEAELAPDEGGFAAFLLKAFRNRGFSTDSIPFMGLSRSTIVGMVRTWESDRHSKYQLLGLTGPLGWPLPELFALAGEPWSPELRPHSPCRHTGRVYAAAAHLTTEQLTAAAAEVARLRTDLPRGVWQPVAEGHVAECPDFG</sequence>
<dbReference type="RefSeq" id="WP_344551704.1">
    <property type="nucleotide sequence ID" value="NZ_BAAANS010000011.1"/>
</dbReference>
<proteinExistence type="predicted"/>